<sequence length="292" mass="33722">MARMKKYTETMDEQAQQAYVLCLELLEKLYAGEKVTQAKLIDAVTKAWKIHNRFAAIYRYNERFGYGEIRYPYMIWSADPDHFRRYVGQYVNVDTDIFSSDSTSLVDLARELLMEAVDYSTRKIIEQWKVLEKATKTAGSILGELKHTRKEHTEPPRVGGGRDEDIPEPEIDTYLAGIEFGIKETESFLEKVNCFGRWAKKSAQEDVRTARNYLTRRSNTTTEYIDAVLEKYNGYPIEGLARLHNVTDRIARQWCEKGLIEARQIDEAWLIGKDVAESFAPPKNKSPKQQAA</sequence>
<dbReference type="Proteomes" id="UP001385389">
    <property type="component" value="Chromosome"/>
</dbReference>
<name>A0ABZ2IUE8_9BACT</name>
<accession>A0ABZ2IUE8</accession>
<keyword evidence="2" id="KW-1185">Reference proteome</keyword>
<organism evidence="1 2">
    <name type="scientific">Pseudodesulfovibrio methanolicus</name>
    <dbReference type="NCBI Taxonomy" id="3126690"/>
    <lineage>
        <taxon>Bacteria</taxon>
        <taxon>Pseudomonadati</taxon>
        <taxon>Thermodesulfobacteriota</taxon>
        <taxon>Desulfovibrionia</taxon>
        <taxon>Desulfovibrionales</taxon>
        <taxon>Desulfovibrionaceae</taxon>
    </lineage>
</organism>
<reference evidence="1 2" key="1">
    <citation type="submission" date="2024-03" db="EMBL/GenBank/DDBJ databases">
        <title>Phenotype and Genome Characterization of a Sulfate-Reducing Bacterium Pseudodesulfovibrio sp. strain 5S69, isolated from Petroleum Reservoir in Tatarstan (Russia).</title>
        <authorList>
            <person name="Bidzhieva S.K."/>
            <person name="Kadnikov V."/>
            <person name="Tourova T.P."/>
            <person name="Samigullina S.R."/>
            <person name="Sokolova D.S."/>
            <person name="Poltaraus A.B."/>
            <person name="Avtukh A.N."/>
            <person name="Tereshina V.M."/>
            <person name="Mardanov A.V."/>
            <person name="Nazina T.N."/>
        </authorList>
    </citation>
    <scope>NUCLEOTIDE SEQUENCE [LARGE SCALE GENOMIC DNA]</scope>
    <source>
        <strain evidence="1 2">5S69</strain>
    </source>
</reference>
<dbReference type="RefSeq" id="WP_338667352.1">
    <property type="nucleotide sequence ID" value="NZ_CP146609.1"/>
</dbReference>
<proteinExistence type="predicted"/>
<gene>
    <name evidence="1" type="ORF">V8V93_14720</name>
</gene>
<protein>
    <submittedName>
        <fullName evidence="1">Uncharacterized protein</fullName>
    </submittedName>
</protein>
<dbReference type="EMBL" id="CP146609">
    <property type="protein sequence ID" value="WWX21688.1"/>
    <property type="molecule type" value="Genomic_DNA"/>
</dbReference>
<evidence type="ECO:0000313" key="2">
    <source>
        <dbReference type="Proteomes" id="UP001385389"/>
    </source>
</evidence>
<evidence type="ECO:0000313" key="1">
    <source>
        <dbReference type="EMBL" id="WWX21688.1"/>
    </source>
</evidence>